<dbReference type="InterPro" id="IPR004843">
    <property type="entry name" value="Calcineurin-like_PHP"/>
</dbReference>
<dbReference type="InterPro" id="IPR029052">
    <property type="entry name" value="Metallo-depent_PP-like"/>
</dbReference>
<keyword evidence="4 11" id="KW-0812">Transmembrane</keyword>
<dbReference type="InterPro" id="IPR033308">
    <property type="entry name" value="PGAP5/Cdc1/Ted1"/>
</dbReference>
<name>A0A1A9VHU7_GLOAU</name>
<dbReference type="Gene3D" id="3.60.21.10">
    <property type="match status" value="1"/>
</dbReference>
<dbReference type="SUPFAM" id="SSF56300">
    <property type="entry name" value="Metallo-dependent phosphatases"/>
    <property type="match status" value="1"/>
</dbReference>
<evidence type="ECO:0000256" key="8">
    <source>
        <dbReference type="ARBA" id="ARBA00023136"/>
    </source>
</evidence>
<evidence type="ECO:0000256" key="11">
    <source>
        <dbReference type="SAM" id="Phobius"/>
    </source>
</evidence>
<sequence length="510" mass="60559">MIIEIVKKIVPLVLFIDCLDLMYLRKYCRILYENMIKNKISLRKRKLCIYFLIVFGSIFYCEFLADYITLWKCEWPRLQQDKDVPGLRAMLLADIHLLGPVNGHWLDKLYREWHMRRAFQASLTIHYPDVVFILGDLFDEGYFVNQHYFREYIRRFRSYFHTPQHIRLISIAGNHDIGFHYRMQPYVVNRFKRHLNYTGIHLYTVNKVHFILINSMAMENDGCSFCKNALKDLYNIKDKLDCLRNEHTCPDMETIQNHQYYSRPIVMQHFPTYRTSDESCTEHDFLELEEYREKWEVLSRNSTDWLGIHICRFNLIQIQSSILTGELLQPRLSFAGHSHHYCHSINRWGVDEYTLASFNWRNKINPSFLMATLTPENHLVSKCNMLEQQTVVNVYLCAIFLLIVALVIDGLLVPSQHSAGSDRLEIARGNLDLELLELVRNADGNILIREIDRRQQPKHQSEERKKRKAKEKKKFHNSLLIAGFKEKRIRAKRHNSSLTLSVQTKVVQMK</sequence>
<dbReference type="AlphaFoldDB" id="A0A1A9VHU7"/>
<evidence type="ECO:0000256" key="2">
    <source>
        <dbReference type="ARBA" id="ARBA00004141"/>
    </source>
</evidence>
<dbReference type="GO" id="GO:0006506">
    <property type="term" value="P:GPI anchor biosynthetic process"/>
    <property type="evidence" value="ECO:0007669"/>
    <property type="project" value="InterPro"/>
</dbReference>
<keyword evidence="14" id="KW-1185">Reference proteome</keyword>
<dbReference type="VEuPathDB" id="VectorBase:GAUT037961"/>
<feature type="region of interest" description="Disordered" evidence="10">
    <location>
        <begin position="453"/>
        <end position="474"/>
    </location>
</feature>
<feature type="domain" description="Calcineurin-like phosphoesterase" evidence="12">
    <location>
        <begin position="88"/>
        <end position="286"/>
    </location>
</feature>
<evidence type="ECO:0000256" key="3">
    <source>
        <dbReference type="ARBA" id="ARBA00008895"/>
    </source>
</evidence>
<accession>A0A1A9VHU7</accession>
<keyword evidence="7 11" id="KW-1133">Transmembrane helix</keyword>
<evidence type="ECO:0000259" key="12">
    <source>
        <dbReference type="Pfam" id="PF00149"/>
    </source>
</evidence>
<keyword evidence="5" id="KW-0479">Metal-binding</keyword>
<evidence type="ECO:0000256" key="6">
    <source>
        <dbReference type="ARBA" id="ARBA00022801"/>
    </source>
</evidence>
<proteinExistence type="inferred from homology"/>
<dbReference type="STRING" id="7395.A0A1A9VHU7"/>
<dbReference type="Pfam" id="PF00149">
    <property type="entry name" value="Metallophos"/>
    <property type="match status" value="1"/>
</dbReference>
<protein>
    <recommendedName>
        <fullName evidence="12">Calcineurin-like phosphoesterase domain-containing protein</fullName>
    </recommendedName>
</protein>
<evidence type="ECO:0000256" key="10">
    <source>
        <dbReference type="SAM" id="MobiDB-lite"/>
    </source>
</evidence>
<dbReference type="Proteomes" id="UP000078200">
    <property type="component" value="Unassembled WGS sequence"/>
</dbReference>
<dbReference type="PANTHER" id="PTHR13315:SF0">
    <property type="entry name" value="METALLOPHOSPHOESTERASE 1"/>
    <property type="match status" value="1"/>
</dbReference>
<keyword evidence="6" id="KW-0378">Hydrolase</keyword>
<evidence type="ECO:0000313" key="13">
    <source>
        <dbReference type="EnsemblMetazoa" id="GAUT037961-PA"/>
    </source>
</evidence>
<feature type="compositionally biased region" description="Basic and acidic residues" evidence="10">
    <location>
        <begin position="453"/>
        <end position="464"/>
    </location>
</feature>
<organism evidence="13 14">
    <name type="scientific">Glossina austeni</name>
    <name type="common">Savannah tsetse fly</name>
    <dbReference type="NCBI Taxonomy" id="7395"/>
    <lineage>
        <taxon>Eukaryota</taxon>
        <taxon>Metazoa</taxon>
        <taxon>Ecdysozoa</taxon>
        <taxon>Arthropoda</taxon>
        <taxon>Hexapoda</taxon>
        <taxon>Insecta</taxon>
        <taxon>Pterygota</taxon>
        <taxon>Neoptera</taxon>
        <taxon>Endopterygota</taxon>
        <taxon>Diptera</taxon>
        <taxon>Brachycera</taxon>
        <taxon>Muscomorpha</taxon>
        <taxon>Hippoboscoidea</taxon>
        <taxon>Glossinidae</taxon>
        <taxon>Glossina</taxon>
    </lineage>
</organism>
<evidence type="ECO:0000256" key="5">
    <source>
        <dbReference type="ARBA" id="ARBA00022723"/>
    </source>
</evidence>
<feature type="compositionally biased region" description="Basic residues" evidence="10">
    <location>
        <begin position="465"/>
        <end position="474"/>
    </location>
</feature>
<comment type="cofactor">
    <cofactor evidence="1">
        <name>Mn(2+)</name>
        <dbReference type="ChEBI" id="CHEBI:29035"/>
    </cofactor>
</comment>
<evidence type="ECO:0000256" key="9">
    <source>
        <dbReference type="ARBA" id="ARBA00023211"/>
    </source>
</evidence>
<comment type="similarity">
    <text evidence="3">Belongs to the metallophosphoesterase superfamily. MPPE1 family.</text>
</comment>
<dbReference type="PANTHER" id="PTHR13315">
    <property type="entry name" value="METALLO PHOSPHOESTERASE RELATED"/>
    <property type="match status" value="1"/>
</dbReference>
<dbReference type="EnsemblMetazoa" id="GAUT037961-RA">
    <property type="protein sequence ID" value="GAUT037961-PA"/>
    <property type="gene ID" value="GAUT037961"/>
</dbReference>
<evidence type="ECO:0000256" key="1">
    <source>
        <dbReference type="ARBA" id="ARBA00001936"/>
    </source>
</evidence>
<evidence type="ECO:0000313" key="14">
    <source>
        <dbReference type="Proteomes" id="UP000078200"/>
    </source>
</evidence>
<comment type="subcellular location">
    <subcellularLocation>
        <location evidence="2">Membrane</location>
        <topology evidence="2">Multi-pass membrane protein</topology>
    </subcellularLocation>
</comment>
<dbReference type="GO" id="GO:0016787">
    <property type="term" value="F:hydrolase activity"/>
    <property type="evidence" value="ECO:0007669"/>
    <property type="project" value="UniProtKB-KW"/>
</dbReference>
<feature type="transmembrane region" description="Helical" evidence="11">
    <location>
        <begin position="392"/>
        <end position="413"/>
    </location>
</feature>
<reference evidence="13" key="1">
    <citation type="submission" date="2020-05" db="UniProtKB">
        <authorList>
            <consortium name="EnsemblMetazoa"/>
        </authorList>
    </citation>
    <scope>IDENTIFICATION</scope>
    <source>
        <strain evidence="13">TTRI</strain>
    </source>
</reference>
<dbReference type="GO" id="GO:0046872">
    <property type="term" value="F:metal ion binding"/>
    <property type="evidence" value="ECO:0007669"/>
    <property type="project" value="UniProtKB-KW"/>
</dbReference>
<keyword evidence="9" id="KW-0464">Manganese</keyword>
<evidence type="ECO:0000256" key="7">
    <source>
        <dbReference type="ARBA" id="ARBA00022989"/>
    </source>
</evidence>
<feature type="transmembrane region" description="Helical" evidence="11">
    <location>
        <begin position="47"/>
        <end position="71"/>
    </location>
</feature>
<evidence type="ECO:0000256" key="4">
    <source>
        <dbReference type="ARBA" id="ARBA00022692"/>
    </source>
</evidence>
<keyword evidence="8 11" id="KW-0472">Membrane</keyword>
<dbReference type="GO" id="GO:0016020">
    <property type="term" value="C:membrane"/>
    <property type="evidence" value="ECO:0007669"/>
    <property type="project" value="UniProtKB-SubCell"/>
</dbReference>